<name>A0A382H8T8_9ZZZZ</name>
<reference evidence="3" key="1">
    <citation type="submission" date="2018-05" db="EMBL/GenBank/DDBJ databases">
        <authorList>
            <person name="Lanie J.A."/>
            <person name="Ng W.-L."/>
            <person name="Kazmierczak K.M."/>
            <person name="Andrzejewski T.M."/>
            <person name="Davidsen T.M."/>
            <person name="Wayne K.J."/>
            <person name="Tettelin H."/>
            <person name="Glass J.I."/>
            <person name="Rusch D."/>
            <person name="Podicherti R."/>
            <person name="Tsui H.-C.T."/>
            <person name="Winkler M.E."/>
        </authorList>
    </citation>
    <scope>NUCLEOTIDE SEQUENCE</scope>
</reference>
<feature type="domain" description="PurM-like N-terminal" evidence="1">
    <location>
        <begin position="14"/>
        <end position="122"/>
    </location>
</feature>
<dbReference type="EMBL" id="UINC01059589">
    <property type="protein sequence ID" value="SVB83173.1"/>
    <property type="molecule type" value="Genomic_DNA"/>
</dbReference>
<dbReference type="PANTHER" id="PTHR30270:SF0">
    <property type="entry name" value="THIAMINE-MONOPHOSPHATE KINASE"/>
    <property type="match status" value="1"/>
</dbReference>
<dbReference type="Pfam" id="PF00586">
    <property type="entry name" value="AIRS"/>
    <property type="match status" value="1"/>
</dbReference>
<evidence type="ECO:0008006" key="4">
    <source>
        <dbReference type="Google" id="ProtNLM"/>
    </source>
</evidence>
<dbReference type="Gene3D" id="3.30.1330.10">
    <property type="entry name" value="PurM-like, N-terminal domain"/>
    <property type="match status" value="1"/>
</dbReference>
<dbReference type="InterPro" id="IPR010918">
    <property type="entry name" value="PurM-like_C_dom"/>
</dbReference>
<dbReference type="InterPro" id="IPR006283">
    <property type="entry name" value="ThiL-like"/>
</dbReference>
<dbReference type="HAMAP" id="MF_02128">
    <property type="entry name" value="TMP_kinase"/>
    <property type="match status" value="1"/>
</dbReference>
<accession>A0A382H8T8</accession>
<evidence type="ECO:0000313" key="3">
    <source>
        <dbReference type="EMBL" id="SVB83173.1"/>
    </source>
</evidence>
<dbReference type="Gene3D" id="3.90.650.10">
    <property type="entry name" value="PurM-like C-terminal domain"/>
    <property type="match status" value="1"/>
</dbReference>
<dbReference type="PIRSF" id="PIRSF005303">
    <property type="entry name" value="Thiam_monoph_kin"/>
    <property type="match status" value="1"/>
</dbReference>
<dbReference type="NCBIfam" id="TIGR01379">
    <property type="entry name" value="thiL"/>
    <property type="match status" value="1"/>
</dbReference>
<dbReference type="InterPro" id="IPR036676">
    <property type="entry name" value="PurM-like_C_sf"/>
</dbReference>
<dbReference type="GO" id="GO:0009030">
    <property type="term" value="F:thiamine-phosphate kinase activity"/>
    <property type="evidence" value="ECO:0007669"/>
    <property type="project" value="InterPro"/>
</dbReference>
<organism evidence="3">
    <name type="scientific">marine metagenome</name>
    <dbReference type="NCBI Taxonomy" id="408172"/>
    <lineage>
        <taxon>unclassified sequences</taxon>
        <taxon>metagenomes</taxon>
        <taxon>ecological metagenomes</taxon>
    </lineage>
</organism>
<dbReference type="GO" id="GO:0009228">
    <property type="term" value="P:thiamine biosynthetic process"/>
    <property type="evidence" value="ECO:0007669"/>
    <property type="project" value="InterPro"/>
</dbReference>
<feature type="domain" description="PurM-like C-terminal" evidence="2">
    <location>
        <begin position="135"/>
        <end position="289"/>
    </location>
</feature>
<proteinExistence type="inferred from homology"/>
<feature type="non-terminal residue" evidence="3">
    <location>
        <position position="1"/>
    </location>
</feature>
<dbReference type="PANTHER" id="PTHR30270">
    <property type="entry name" value="THIAMINE-MONOPHOSPHATE KINASE"/>
    <property type="match status" value="1"/>
</dbReference>
<dbReference type="Pfam" id="PF02769">
    <property type="entry name" value="AIRS_C"/>
    <property type="match status" value="1"/>
</dbReference>
<dbReference type="InterPro" id="IPR016188">
    <property type="entry name" value="PurM-like_N"/>
</dbReference>
<evidence type="ECO:0000259" key="1">
    <source>
        <dbReference type="Pfam" id="PF00586"/>
    </source>
</evidence>
<sequence>RGSYPTGVVVGISDDGAVIENAAGEETVLATDTLVESVHFPVGTNALDLGHKSLAVNLSDLAAMGAVPRWALLNLVLPQADDDWISQFSLGFMSLADDYNVVLIGGDTCRGPLCITVTVVGTLPAGTAITRGGARPGDQIWISGSLGDASIGLGIIQAGVDPADPDEVWLMRRLNAPEPRVTLGCSLRGLASAAIDLSDGLLADLGHILHYSGGLGAVLEVSLLPVSPAALAVCGQRAARSSALAGGDDYELCFTVPRRHEAEIEALEKQQDHQMTKIGEVCADEGIQLTGPGSKHYNVTGAGHLHNWPDGG</sequence>
<evidence type="ECO:0000259" key="2">
    <source>
        <dbReference type="Pfam" id="PF02769"/>
    </source>
</evidence>
<dbReference type="CDD" id="cd02194">
    <property type="entry name" value="ThiL"/>
    <property type="match status" value="1"/>
</dbReference>
<dbReference type="SUPFAM" id="SSF55326">
    <property type="entry name" value="PurM N-terminal domain-like"/>
    <property type="match status" value="1"/>
</dbReference>
<dbReference type="AlphaFoldDB" id="A0A382H8T8"/>
<gene>
    <name evidence="3" type="ORF">METZ01_LOCUS236027</name>
</gene>
<dbReference type="InterPro" id="IPR036921">
    <property type="entry name" value="PurM-like_N_sf"/>
</dbReference>
<dbReference type="SUPFAM" id="SSF56042">
    <property type="entry name" value="PurM C-terminal domain-like"/>
    <property type="match status" value="1"/>
</dbReference>
<protein>
    <recommendedName>
        <fullName evidence="4">PurM-like N-terminal domain-containing protein</fullName>
    </recommendedName>
</protein>